<organism evidence="2 3">
    <name type="scientific">Brassica oleracea var. oleracea</name>
    <dbReference type="NCBI Taxonomy" id="109376"/>
    <lineage>
        <taxon>Eukaryota</taxon>
        <taxon>Viridiplantae</taxon>
        <taxon>Streptophyta</taxon>
        <taxon>Embryophyta</taxon>
        <taxon>Tracheophyta</taxon>
        <taxon>Spermatophyta</taxon>
        <taxon>Magnoliopsida</taxon>
        <taxon>eudicotyledons</taxon>
        <taxon>Gunneridae</taxon>
        <taxon>Pentapetalae</taxon>
        <taxon>rosids</taxon>
        <taxon>malvids</taxon>
        <taxon>Brassicales</taxon>
        <taxon>Brassicaceae</taxon>
        <taxon>Brassiceae</taxon>
        <taxon>Brassica</taxon>
    </lineage>
</organism>
<dbReference type="Gramene" id="Bo5g105050.1">
    <property type="protein sequence ID" value="Bo5g105050.1"/>
    <property type="gene ID" value="Bo5g105050"/>
</dbReference>
<protein>
    <recommendedName>
        <fullName evidence="1">Peptidase M16 C-terminal domain-containing protein</fullName>
    </recommendedName>
</protein>
<accession>A0A0D3CHU9</accession>
<dbReference type="GO" id="GO:0005739">
    <property type="term" value="C:mitochondrion"/>
    <property type="evidence" value="ECO:0007669"/>
    <property type="project" value="TreeGrafter"/>
</dbReference>
<dbReference type="Proteomes" id="UP000032141">
    <property type="component" value="Chromosome C5"/>
</dbReference>
<dbReference type="InterPro" id="IPR011249">
    <property type="entry name" value="Metalloenz_LuxS/M16"/>
</dbReference>
<evidence type="ECO:0000313" key="2">
    <source>
        <dbReference type="EnsemblPlants" id="Bo5g105050.1"/>
    </source>
</evidence>
<evidence type="ECO:0000259" key="1">
    <source>
        <dbReference type="Pfam" id="PF05193"/>
    </source>
</evidence>
<dbReference type="EnsemblPlants" id="Bo5g105050.1">
    <property type="protein sequence ID" value="Bo5g105050.1"/>
    <property type="gene ID" value="Bo5g105050"/>
</dbReference>
<dbReference type="Pfam" id="PF05193">
    <property type="entry name" value="Peptidase_M16_C"/>
    <property type="match status" value="1"/>
</dbReference>
<dbReference type="InterPro" id="IPR050361">
    <property type="entry name" value="MPP/UQCRC_Complex"/>
</dbReference>
<proteinExistence type="predicted"/>
<dbReference type="PANTHER" id="PTHR11851:SF203">
    <property type="entry name" value="MITOCHONDRIAL-PROCESSING PEPTIDASE SUBUNIT ALPHA-1, MITOCHONDRIAL-RELATED"/>
    <property type="match status" value="1"/>
</dbReference>
<dbReference type="Gene3D" id="3.30.830.10">
    <property type="entry name" value="Metalloenzyme, LuxS/M16 peptidase-like"/>
    <property type="match status" value="2"/>
</dbReference>
<name>A0A0D3CHU9_BRAOL</name>
<keyword evidence="3" id="KW-1185">Reference proteome</keyword>
<dbReference type="InterPro" id="IPR007863">
    <property type="entry name" value="Peptidase_M16_C"/>
</dbReference>
<dbReference type="eggNOG" id="KOG2067">
    <property type="taxonomic scope" value="Eukaryota"/>
</dbReference>
<feature type="domain" description="Peptidase M16 C-terminal" evidence="1">
    <location>
        <begin position="93"/>
        <end position="212"/>
    </location>
</feature>
<dbReference type="PANTHER" id="PTHR11851">
    <property type="entry name" value="METALLOPROTEASE"/>
    <property type="match status" value="1"/>
</dbReference>
<dbReference type="AlphaFoldDB" id="A0A0D3CHU9"/>
<sequence length="223" mass="23893">MYRTAASRAKALKGVFQPPPLPGHVEPSKLKITALPNGLKIASHMSPLRKMKVEIAELAKNPMGLLMEAVHTAAYSGALANPLYAHESALDRLNGELLEEFMTENFTVARMVLAASGVEHEELLQVAEPLTSDLPNVPRQVEPKSQYTGGDFLQHTGGDFLQHTGGDFLQHTGGEATHFALAFEVPGWNNEKEAVIATVLQMLMGGGGSFSAGGPGKGMHSWL</sequence>
<reference evidence="2 3" key="1">
    <citation type="journal article" date="2014" name="Genome Biol.">
        <title>Transcriptome and methylome profiling reveals relics of genome dominance in the mesopolyploid Brassica oleracea.</title>
        <authorList>
            <person name="Parkin I.A."/>
            <person name="Koh C."/>
            <person name="Tang H."/>
            <person name="Robinson S.J."/>
            <person name="Kagale S."/>
            <person name="Clarke W.E."/>
            <person name="Town C.D."/>
            <person name="Nixon J."/>
            <person name="Krishnakumar V."/>
            <person name="Bidwell S.L."/>
            <person name="Denoeud F."/>
            <person name="Belcram H."/>
            <person name="Links M.G."/>
            <person name="Just J."/>
            <person name="Clarke C."/>
            <person name="Bender T."/>
            <person name="Huebert T."/>
            <person name="Mason A.S."/>
            <person name="Pires J.C."/>
            <person name="Barker G."/>
            <person name="Moore J."/>
            <person name="Walley P.G."/>
            <person name="Manoli S."/>
            <person name="Batley J."/>
            <person name="Edwards D."/>
            <person name="Nelson M.N."/>
            <person name="Wang X."/>
            <person name="Paterson A.H."/>
            <person name="King G."/>
            <person name="Bancroft I."/>
            <person name="Chalhoub B."/>
            <person name="Sharpe A.G."/>
        </authorList>
    </citation>
    <scope>NUCLEOTIDE SEQUENCE</scope>
    <source>
        <strain evidence="2 3">cv. TO1000</strain>
    </source>
</reference>
<dbReference type="SUPFAM" id="SSF63411">
    <property type="entry name" value="LuxS/MPP-like metallohydrolase"/>
    <property type="match status" value="2"/>
</dbReference>
<dbReference type="OMA" id="IASHMSP"/>
<dbReference type="STRING" id="109376.A0A0D3CHU9"/>
<evidence type="ECO:0000313" key="3">
    <source>
        <dbReference type="Proteomes" id="UP000032141"/>
    </source>
</evidence>
<dbReference type="GO" id="GO:0046872">
    <property type="term" value="F:metal ion binding"/>
    <property type="evidence" value="ECO:0007669"/>
    <property type="project" value="InterPro"/>
</dbReference>
<dbReference type="HOGENOM" id="CLU_1241646_0_0_1"/>
<reference evidence="2" key="2">
    <citation type="submission" date="2015-03" db="UniProtKB">
        <authorList>
            <consortium name="EnsemblPlants"/>
        </authorList>
    </citation>
    <scope>IDENTIFICATION</scope>
</reference>